<protein>
    <submittedName>
        <fullName evidence="1">8052_t:CDS:1</fullName>
    </submittedName>
</protein>
<evidence type="ECO:0000313" key="2">
    <source>
        <dbReference type="Proteomes" id="UP000789901"/>
    </source>
</evidence>
<comment type="caution">
    <text evidence="1">The sequence shown here is derived from an EMBL/GenBank/DDBJ whole genome shotgun (WGS) entry which is preliminary data.</text>
</comment>
<accession>A0ABN7VA62</accession>
<organism evidence="1 2">
    <name type="scientific">Gigaspora margarita</name>
    <dbReference type="NCBI Taxonomy" id="4874"/>
    <lineage>
        <taxon>Eukaryota</taxon>
        <taxon>Fungi</taxon>
        <taxon>Fungi incertae sedis</taxon>
        <taxon>Mucoromycota</taxon>
        <taxon>Glomeromycotina</taxon>
        <taxon>Glomeromycetes</taxon>
        <taxon>Diversisporales</taxon>
        <taxon>Gigasporaceae</taxon>
        <taxon>Gigaspora</taxon>
    </lineage>
</organism>
<name>A0ABN7VA62_GIGMA</name>
<feature type="non-terminal residue" evidence="1">
    <location>
        <position position="68"/>
    </location>
</feature>
<dbReference type="Proteomes" id="UP000789901">
    <property type="component" value="Unassembled WGS sequence"/>
</dbReference>
<gene>
    <name evidence="1" type="ORF">GMARGA_LOCUS16203</name>
</gene>
<reference evidence="1 2" key="1">
    <citation type="submission" date="2021-06" db="EMBL/GenBank/DDBJ databases">
        <authorList>
            <person name="Kallberg Y."/>
            <person name="Tangrot J."/>
            <person name="Rosling A."/>
        </authorList>
    </citation>
    <scope>NUCLEOTIDE SEQUENCE [LARGE SCALE GENOMIC DNA]</scope>
    <source>
        <strain evidence="1 2">120-4 pot B 10/14</strain>
    </source>
</reference>
<keyword evidence="2" id="KW-1185">Reference proteome</keyword>
<sequence>MNLGEEIVLALSLFRSSEPYPVQTSGYFSPSVTDSRSILVSDGASKFPMSSEFISSSLPINDNVSSSN</sequence>
<evidence type="ECO:0000313" key="1">
    <source>
        <dbReference type="EMBL" id="CAG8749299.1"/>
    </source>
</evidence>
<dbReference type="EMBL" id="CAJVQB010011633">
    <property type="protein sequence ID" value="CAG8749299.1"/>
    <property type="molecule type" value="Genomic_DNA"/>
</dbReference>
<proteinExistence type="predicted"/>